<dbReference type="EMBL" id="MU277203">
    <property type="protein sequence ID" value="KAI0063275.1"/>
    <property type="molecule type" value="Genomic_DNA"/>
</dbReference>
<name>A0ACB8T3H3_9AGAM</name>
<organism evidence="1 2">
    <name type="scientific">Artomyces pyxidatus</name>
    <dbReference type="NCBI Taxonomy" id="48021"/>
    <lineage>
        <taxon>Eukaryota</taxon>
        <taxon>Fungi</taxon>
        <taxon>Dikarya</taxon>
        <taxon>Basidiomycota</taxon>
        <taxon>Agaricomycotina</taxon>
        <taxon>Agaricomycetes</taxon>
        <taxon>Russulales</taxon>
        <taxon>Auriscalpiaceae</taxon>
        <taxon>Artomyces</taxon>
    </lineage>
</organism>
<gene>
    <name evidence="1" type="ORF">BV25DRAFT_1824327</name>
</gene>
<accession>A0ACB8T3H3</accession>
<protein>
    <submittedName>
        <fullName evidence="1">Uncharacterized protein</fullName>
    </submittedName>
</protein>
<keyword evidence="2" id="KW-1185">Reference proteome</keyword>
<reference evidence="1" key="1">
    <citation type="submission" date="2021-03" db="EMBL/GenBank/DDBJ databases">
        <authorList>
            <consortium name="DOE Joint Genome Institute"/>
            <person name="Ahrendt S."/>
            <person name="Looney B.P."/>
            <person name="Miyauchi S."/>
            <person name="Morin E."/>
            <person name="Drula E."/>
            <person name="Courty P.E."/>
            <person name="Chicoki N."/>
            <person name="Fauchery L."/>
            <person name="Kohler A."/>
            <person name="Kuo A."/>
            <person name="Labutti K."/>
            <person name="Pangilinan J."/>
            <person name="Lipzen A."/>
            <person name="Riley R."/>
            <person name="Andreopoulos W."/>
            <person name="He G."/>
            <person name="Johnson J."/>
            <person name="Barry K.W."/>
            <person name="Grigoriev I.V."/>
            <person name="Nagy L."/>
            <person name="Hibbett D."/>
            <person name="Henrissat B."/>
            <person name="Matheny P.B."/>
            <person name="Labbe J."/>
            <person name="Martin F."/>
        </authorList>
    </citation>
    <scope>NUCLEOTIDE SEQUENCE</scope>
    <source>
        <strain evidence="1">HHB10654</strain>
    </source>
</reference>
<reference evidence="1" key="2">
    <citation type="journal article" date="2022" name="New Phytol.">
        <title>Evolutionary transition to the ectomycorrhizal habit in the genomes of a hyperdiverse lineage of mushroom-forming fungi.</title>
        <authorList>
            <person name="Looney B."/>
            <person name="Miyauchi S."/>
            <person name="Morin E."/>
            <person name="Drula E."/>
            <person name="Courty P.E."/>
            <person name="Kohler A."/>
            <person name="Kuo A."/>
            <person name="LaButti K."/>
            <person name="Pangilinan J."/>
            <person name="Lipzen A."/>
            <person name="Riley R."/>
            <person name="Andreopoulos W."/>
            <person name="He G."/>
            <person name="Johnson J."/>
            <person name="Nolan M."/>
            <person name="Tritt A."/>
            <person name="Barry K.W."/>
            <person name="Grigoriev I.V."/>
            <person name="Nagy L.G."/>
            <person name="Hibbett D."/>
            <person name="Henrissat B."/>
            <person name="Matheny P.B."/>
            <person name="Labbe J."/>
            <person name="Martin F.M."/>
        </authorList>
    </citation>
    <scope>NUCLEOTIDE SEQUENCE</scope>
    <source>
        <strain evidence="1">HHB10654</strain>
    </source>
</reference>
<sequence length="390" mass="42851">MSPDPLTPSSPPPTLPVILDSVPINDPPPPYPSRDRRSRAGRRSRRSTVTTLGQGHAHEPSGGTDSDPEGTQSILRSSLHSFPDDDHLAAENTPLLGVRTPPRPPRLLTSSARRRTVSQSSGASMSPSLAQTVVSAFRMDDSDLDSEDAEARDGDADADGGVHDAAERGRLRTGQQMDDMLPFGPGISRRKAGGWRSRWRRYFRPVGRRAYWVPLVHLLLLNFPYALLAWVYLFVFTLLGTILLVALPLGAVLCFFDLLGARILARGEVLLQSTFHGPLAYNLDYPLPPIFTRTRVPTSAEEEAGVGSRAEHSFYRNTYSMFTDSTSYQALFYFLVIKPGITILLSLLLVILVPVSLLLVFPAPAMLRLVRRLGIWQANVAVEGLYMGPG</sequence>
<evidence type="ECO:0000313" key="1">
    <source>
        <dbReference type="EMBL" id="KAI0063275.1"/>
    </source>
</evidence>
<proteinExistence type="predicted"/>
<comment type="caution">
    <text evidence="1">The sequence shown here is derived from an EMBL/GenBank/DDBJ whole genome shotgun (WGS) entry which is preliminary data.</text>
</comment>
<evidence type="ECO:0000313" key="2">
    <source>
        <dbReference type="Proteomes" id="UP000814140"/>
    </source>
</evidence>
<dbReference type="Proteomes" id="UP000814140">
    <property type="component" value="Unassembled WGS sequence"/>
</dbReference>